<feature type="transmembrane region" description="Helical" evidence="8">
    <location>
        <begin position="207"/>
        <end position="225"/>
    </location>
</feature>
<feature type="transmembrane region" description="Helical" evidence="8">
    <location>
        <begin position="546"/>
        <end position="570"/>
    </location>
</feature>
<evidence type="ECO:0000256" key="1">
    <source>
        <dbReference type="ARBA" id="ARBA00004141"/>
    </source>
</evidence>
<sequence length="854" mass="92898">MGAGGDPSNGDTTRPILDTVETLRCRKNTNGDSIAADCEPTSPTSPLSPSKRPLTNEEIDAAIAKLPRWQDQLTLRGLISGSCLGLLFAIITLKLSLGSAGIIPGLGIPAGLISFALIRAWTLMGQGLKLDSRAPWLHKMLFQHFSVQENAVLQTFICSISGVAFTGGFGTYLTGMSYQASLNLGGPKHGDPDFNPDVIFDPELHRIIPYLLLTAVLGVFMLTQLRKLMIIDWRLPFPSGTASGIMMSSFHTALRKLMSIDWRLPFPSGTASGIMMSSFHTAKGEADALRKVRVLSWTGTGSFFFSVLKWLVNGSNYECGFGSWPSFGFKAQQYTWFFDWQHNYIGAGMICPHIVNWSMLLGAILSWGIMWPLMEKREGDWFPAGLGKQDFRGLFGYKVFLTIAILMGEGMYMVLRVLISSSRDAAKRLKEARQEARQSQGGSRSGLPRFTRSFSKNVGKLFLGRTTTQGEGTVPLDFDEDEDVGIANTTATMEAATTKKSPLIAPDSGAGHHHIVDNEQDTAHLLEFKETPNERRLRTEVFLREVIPWWLAPVGYGGLGVLSTIFIPLIYPPVKWYYVAVAYIISPIFALPNSYGTGLTDWDNCSMYGKLMLFIFAAWAGAAGNGIIVGLAICGVMFATTSSAATLMGDFRTGYITLTAPRAMFVAQLVGQLLGAVLAPVAFMLFWGTGQVNVPQGPYPAPFSTIYRGMGLIGTEGFSALPKHCGTLMLAFFVGGMLLCLARDLLPKKVGRFVPSPMAMGLPFYIGAASALDFWAGSLINHAWEYFDPEGATELGPIVGAGLLVGDGIWAIPSSLIAIFGKAPPICMGFYGKPLCKLPYCMGFWLDGSEMIPR</sequence>
<dbReference type="PANTHER" id="PTHR31645:SF0">
    <property type="entry name" value="OLIGOPEPTIDE TRANSPORTER YGL114W-RELATED"/>
    <property type="match status" value="1"/>
</dbReference>
<feature type="region of interest" description="Disordered" evidence="7">
    <location>
        <begin position="28"/>
        <end position="53"/>
    </location>
</feature>
<feature type="transmembrane region" description="Helical" evidence="8">
    <location>
        <begin position="628"/>
        <end position="651"/>
    </location>
</feature>
<feature type="transmembrane region" description="Helical" evidence="8">
    <location>
        <begin position="73"/>
        <end position="91"/>
    </location>
</feature>
<comment type="subcellular location">
    <subcellularLocation>
        <location evidence="1">Membrane</location>
        <topology evidence="1">Multi-pass membrane protein</topology>
    </subcellularLocation>
</comment>
<evidence type="ECO:0000256" key="4">
    <source>
        <dbReference type="ARBA" id="ARBA00022692"/>
    </source>
</evidence>
<reference evidence="9 10" key="1">
    <citation type="submission" date="2023-05" db="EMBL/GenBank/DDBJ databases">
        <title>A 100% complete, gapless, phased diploid assembly of the Scenedesmus obliquus UTEX 3031 genome.</title>
        <authorList>
            <person name="Biondi T.C."/>
            <person name="Hanschen E.R."/>
            <person name="Kwon T."/>
            <person name="Eng W."/>
            <person name="Kruse C.P.S."/>
            <person name="Koehler S.I."/>
            <person name="Kunde Y."/>
            <person name="Gleasner C.D."/>
            <person name="You Mak K.T."/>
            <person name="Polle J."/>
            <person name="Hovde B.T."/>
            <person name="Starkenburg S.R."/>
        </authorList>
    </citation>
    <scope>NUCLEOTIDE SEQUENCE [LARGE SCALE GENOMIC DNA]</scope>
    <source>
        <strain evidence="9 10">DOE0152z</strain>
    </source>
</reference>
<protein>
    <recommendedName>
        <fullName evidence="11">Oligopeptide transporter</fullName>
    </recommendedName>
</protein>
<keyword evidence="3" id="KW-0813">Transport</keyword>
<dbReference type="Proteomes" id="UP001244341">
    <property type="component" value="Chromosome 2b"/>
</dbReference>
<feature type="transmembrane region" description="Helical" evidence="8">
    <location>
        <begin position="576"/>
        <end position="593"/>
    </location>
</feature>
<comment type="similarity">
    <text evidence="2">Belongs to the YSL (TC 2.A.67.2) family.</text>
</comment>
<feature type="transmembrane region" description="Helical" evidence="8">
    <location>
        <begin position="663"/>
        <end position="687"/>
    </location>
</feature>
<evidence type="ECO:0008006" key="11">
    <source>
        <dbReference type="Google" id="ProtNLM"/>
    </source>
</evidence>
<evidence type="ECO:0000256" key="3">
    <source>
        <dbReference type="ARBA" id="ARBA00022448"/>
    </source>
</evidence>
<gene>
    <name evidence="9" type="ORF">OEZ85_011231</name>
</gene>
<evidence type="ECO:0000256" key="8">
    <source>
        <dbReference type="SAM" id="Phobius"/>
    </source>
</evidence>
<feature type="transmembrane region" description="Helical" evidence="8">
    <location>
        <begin position="605"/>
        <end position="622"/>
    </location>
</feature>
<feature type="transmembrane region" description="Helical" evidence="8">
    <location>
        <begin position="798"/>
        <end position="820"/>
    </location>
</feature>
<feature type="transmembrane region" description="Helical" evidence="8">
    <location>
        <begin position="151"/>
        <end position="173"/>
    </location>
</feature>
<keyword evidence="4 8" id="KW-0812">Transmembrane</keyword>
<dbReference type="InterPro" id="IPR045035">
    <property type="entry name" value="YSL-like"/>
</dbReference>
<feature type="transmembrane region" description="Helical" evidence="8">
    <location>
        <begin position="394"/>
        <end position="419"/>
    </location>
</feature>
<dbReference type="InterPro" id="IPR004813">
    <property type="entry name" value="OPT"/>
</dbReference>
<dbReference type="EMBL" id="CP126209">
    <property type="protein sequence ID" value="WIA11084.1"/>
    <property type="molecule type" value="Genomic_DNA"/>
</dbReference>
<dbReference type="PANTHER" id="PTHR31645">
    <property type="entry name" value="OLIGOPEPTIDE TRANSPORTER YGL114W-RELATED"/>
    <property type="match status" value="1"/>
</dbReference>
<feature type="transmembrane region" description="Helical" evidence="8">
    <location>
        <begin position="97"/>
        <end position="118"/>
    </location>
</feature>
<keyword evidence="10" id="KW-1185">Reference proteome</keyword>
<evidence type="ECO:0000256" key="2">
    <source>
        <dbReference type="ARBA" id="ARBA00010276"/>
    </source>
</evidence>
<evidence type="ECO:0000313" key="9">
    <source>
        <dbReference type="EMBL" id="WIA11084.1"/>
    </source>
</evidence>
<name>A0ABY8TPM9_TETOB</name>
<proteinExistence type="inferred from homology"/>
<keyword evidence="6 8" id="KW-0472">Membrane</keyword>
<evidence type="ECO:0000256" key="5">
    <source>
        <dbReference type="ARBA" id="ARBA00022989"/>
    </source>
</evidence>
<feature type="region of interest" description="Disordered" evidence="7">
    <location>
        <begin position="429"/>
        <end position="451"/>
    </location>
</feature>
<evidence type="ECO:0000256" key="6">
    <source>
        <dbReference type="ARBA" id="ARBA00023136"/>
    </source>
</evidence>
<keyword evidence="5 8" id="KW-1133">Transmembrane helix</keyword>
<feature type="transmembrane region" description="Helical" evidence="8">
    <location>
        <begin position="354"/>
        <end position="374"/>
    </location>
</feature>
<feature type="transmembrane region" description="Helical" evidence="8">
    <location>
        <begin position="728"/>
        <end position="746"/>
    </location>
</feature>
<dbReference type="NCBIfam" id="TIGR00728">
    <property type="entry name" value="OPT_sfam"/>
    <property type="match status" value="1"/>
</dbReference>
<accession>A0ABY8TPM9</accession>
<dbReference type="Pfam" id="PF03169">
    <property type="entry name" value="OPT"/>
    <property type="match status" value="2"/>
</dbReference>
<evidence type="ECO:0000256" key="7">
    <source>
        <dbReference type="SAM" id="MobiDB-lite"/>
    </source>
</evidence>
<feature type="transmembrane region" description="Helical" evidence="8">
    <location>
        <begin position="758"/>
        <end position="778"/>
    </location>
</feature>
<evidence type="ECO:0000313" key="10">
    <source>
        <dbReference type="Proteomes" id="UP001244341"/>
    </source>
</evidence>
<organism evidence="9 10">
    <name type="scientific">Tetradesmus obliquus</name>
    <name type="common">Green alga</name>
    <name type="synonym">Acutodesmus obliquus</name>
    <dbReference type="NCBI Taxonomy" id="3088"/>
    <lineage>
        <taxon>Eukaryota</taxon>
        <taxon>Viridiplantae</taxon>
        <taxon>Chlorophyta</taxon>
        <taxon>core chlorophytes</taxon>
        <taxon>Chlorophyceae</taxon>
        <taxon>CS clade</taxon>
        <taxon>Sphaeropleales</taxon>
        <taxon>Scenedesmaceae</taxon>
        <taxon>Tetradesmus</taxon>
    </lineage>
</organism>
<feature type="compositionally biased region" description="Low complexity" evidence="7">
    <location>
        <begin position="40"/>
        <end position="50"/>
    </location>
</feature>